<dbReference type="Pfam" id="PF04981">
    <property type="entry name" value="NMD3"/>
    <property type="match status" value="1"/>
</dbReference>
<organism evidence="2">
    <name type="scientific">Candidatus Methanophagaceae archaeon ANME-1 ERB6</name>
    <dbReference type="NCBI Taxonomy" id="2759912"/>
    <lineage>
        <taxon>Archaea</taxon>
        <taxon>Methanobacteriati</taxon>
        <taxon>Methanobacteriota</taxon>
        <taxon>Stenosarchaea group</taxon>
        <taxon>Methanomicrobia</taxon>
        <taxon>Candidatus Methanophagales</taxon>
        <taxon>Candidatus Methanophagaceae</taxon>
    </lineage>
</organism>
<feature type="domain" description="Nmd3 N-terminal" evidence="1">
    <location>
        <begin position="15"/>
        <end position="248"/>
    </location>
</feature>
<sequence length="303" mass="34296">MKESKGDKERWSKFCPKCGKKTDELFDSLCRACFTKGIKLIDAEKLAIPIRVNVCEICGGYFKGKGAGKERTSIEEVVTDAIRKEIRERYGHECKVSAEGLVRNELKDAENRVIVSLRVKAEIKGVEIEERGEIAVSLKRETCERCSRITGGYYAGIIQIRADDRIPADEELTMAEEIAYSGLGDADFISKETKLKEGLDIYVSSMECGRRVSRQIVKKLGGSFSESRKLYGRKDGRNIYRVSFSVRLPAFKEGEKVEIGDKVFSVEKVLKEKGIECVDVATGERTFLKKKETNKARRHFFFL</sequence>
<dbReference type="EMBL" id="MT631452">
    <property type="protein sequence ID" value="QNO50818.1"/>
    <property type="molecule type" value="Genomic_DNA"/>
</dbReference>
<dbReference type="GO" id="GO:0043023">
    <property type="term" value="F:ribosomal large subunit binding"/>
    <property type="evidence" value="ECO:0007669"/>
    <property type="project" value="InterPro"/>
</dbReference>
<proteinExistence type="predicted"/>
<evidence type="ECO:0000259" key="1">
    <source>
        <dbReference type="Pfam" id="PF04981"/>
    </source>
</evidence>
<accession>A0A7G9YS34</accession>
<dbReference type="AlphaFoldDB" id="A0A7G9YS34"/>
<evidence type="ECO:0000313" key="2">
    <source>
        <dbReference type="EMBL" id="QNO50818.1"/>
    </source>
</evidence>
<dbReference type="InterPro" id="IPR039768">
    <property type="entry name" value="Nmd3"/>
</dbReference>
<name>A0A7G9YS34_9EURY</name>
<dbReference type="InterPro" id="IPR007064">
    <property type="entry name" value="Nmd3_N"/>
</dbReference>
<protein>
    <recommendedName>
        <fullName evidence="1">Nmd3 N-terminal domain-containing protein</fullName>
    </recommendedName>
</protein>
<gene>
    <name evidence="2" type="ORF">GLJDJJHM_00023</name>
</gene>
<dbReference type="PANTHER" id="PTHR12746:SF2">
    <property type="entry name" value="60S RIBOSOMAL EXPORT PROTEIN NMD3"/>
    <property type="match status" value="1"/>
</dbReference>
<dbReference type="PANTHER" id="PTHR12746">
    <property type="entry name" value="NONSENSE-MEDIATED MRNA DECAY PROTEIN 3"/>
    <property type="match status" value="1"/>
</dbReference>
<dbReference type="GO" id="GO:0005737">
    <property type="term" value="C:cytoplasm"/>
    <property type="evidence" value="ECO:0007669"/>
    <property type="project" value="TreeGrafter"/>
</dbReference>
<reference evidence="2" key="1">
    <citation type="submission" date="2020-06" db="EMBL/GenBank/DDBJ databases">
        <title>Unique genomic features of the anaerobic methanotrophic archaea.</title>
        <authorList>
            <person name="Chadwick G.L."/>
            <person name="Skennerton C.T."/>
            <person name="Laso-Perez R."/>
            <person name="Leu A.O."/>
            <person name="Speth D.R."/>
            <person name="Yu H."/>
            <person name="Morgan-Lang C."/>
            <person name="Hatzenpichler R."/>
            <person name="Goudeau D."/>
            <person name="Malmstrom R."/>
            <person name="Brazelton W.J."/>
            <person name="Woyke T."/>
            <person name="Hallam S.J."/>
            <person name="Tyson G.W."/>
            <person name="Wegener G."/>
            <person name="Boetius A."/>
            <person name="Orphan V."/>
        </authorList>
    </citation>
    <scope>NUCLEOTIDE SEQUENCE</scope>
</reference>